<sequence>MTQDDFCQPSSEWYFIRVELTVTDVNDNVPDWSMVPVPYLAVVAPDAPAGSLVYKLNAQDGDEGNNGEVEYFLSDGGDGRFEVDRKSGQVRTTGLPLQRDREYLLTVVAADRLGSRSAPAVVSVVAGARPPQFSNASFTIALPENTPEGQPFLVTPAVSFQNKPISYSLLINPSSLFSISAETGEISLTRPIDYESDQHRYLLLVRACEGQDSMSSAAEVRVVIVDENDCVPEFLQSIYSKDGVPETVTTATSLLQVSANDCDSEENAELTYYTLSQDFTISPHGTIFPVGPLDYERPNHLYEFVVMAIDKGEVPRTGTTTVRIRMANVNDEAPEFSQHVAAVAPASFNWLIFWQRAGKIGEAGSISHAHQHPQEAQSSHSQYRTFVSEDAGPNTLVATVLAKDPDGDGITYKIANGNEEGNFVIDSQKGQL</sequence>
<evidence type="ECO:0000256" key="2">
    <source>
        <dbReference type="ARBA" id="ARBA00022692"/>
    </source>
</evidence>
<accession>A0A9N7VW70</accession>
<evidence type="ECO:0000313" key="10">
    <source>
        <dbReference type="Proteomes" id="UP001153269"/>
    </source>
</evidence>
<dbReference type="InterPro" id="IPR015919">
    <property type="entry name" value="Cadherin-like_sf"/>
</dbReference>
<dbReference type="PROSITE" id="PS50268">
    <property type="entry name" value="CADHERIN_2"/>
    <property type="match status" value="4"/>
</dbReference>
<evidence type="ECO:0000256" key="7">
    <source>
        <dbReference type="PROSITE-ProRule" id="PRU00043"/>
    </source>
</evidence>
<dbReference type="GO" id="GO:0007156">
    <property type="term" value="P:homophilic cell adhesion via plasma membrane adhesion molecules"/>
    <property type="evidence" value="ECO:0007669"/>
    <property type="project" value="InterPro"/>
</dbReference>
<keyword evidence="5" id="KW-1133">Transmembrane helix</keyword>
<evidence type="ECO:0000256" key="1">
    <source>
        <dbReference type="ARBA" id="ARBA00004370"/>
    </source>
</evidence>
<dbReference type="Pfam" id="PF00028">
    <property type="entry name" value="Cadherin"/>
    <property type="match status" value="3"/>
</dbReference>
<keyword evidence="10" id="KW-1185">Reference proteome</keyword>
<evidence type="ECO:0000256" key="5">
    <source>
        <dbReference type="ARBA" id="ARBA00022989"/>
    </source>
</evidence>
<name>A0A9N7VW70_PLEPL</name>
<feature type="domain" description="Cadherin" evidence="8">
    <location>
        <begin position="35"/>
        <end position="133"/>
    </location>
</feature>
<dbReference type="AlphaFoldDB" id="A0A9N7VW70"/>
<proteinExistence type="predicted"/>
<dbReference type="SMART" id="SM00112">
    <property type="entry name" value="CA"/>
    <property type="match status" value="3"/>
</dbReference>
<dbReference type="PANTHER" id="PTHR24026:SF133">
    <property type="entry name" value="CADHERIN-RELATED FAMILY MEMBER 2"/>
    <property type="match status" value="1"/>
</dbReference>
<dbReference type="FunFam" id="2.60.40.60:FF:000299">
    <property type="entry name" value="Predicted protein"/>
    <property type="match status" value="1"/>
</dbReference>
<dbReference type="PROSITE" id="PS00232">
    <property type="entry name" value="CADHERIN_1"/>
    <property type="match status" value="1"/>
</dbReference>
<dbReference type="InterPro" id="IPR020894">
    <property type="entry name" value="Cadherin_CS"/>
</dbReference>
<keyword evidence="2" id="KW-0812">Transmembrane</keyword>
<evidence type="ECO:0000313" key="9">
    <source>
        <dbReference type="EMBL" id="CAB1455516.1"/>
    </source>
</evidence>
<comment type="subcellular location">
    <subcellularLocation>
        <location evidence="1">Membrane</location>
    </subcellularLocation>
</comment>
<dbReference type="PANTHER" id="PTHR24026">
    <property type="entry name" value="FAT ATYPICAL CADHERIN-RELATED"/>
    <property type="match status" value="1"/>
</dbReference>
<feature type="domain" description="Cadherin" evidence="8">
    <location>
        <begin position="244"/>
        <end position="336"/>
    </location>
</feature>
<reference evidence="9" key="1">
    <citation type="submission" date="2020-03" db="EMBL/GenBank/DDBJ databases">
        <authorList>
            <person name="Weist P."/>
        </authorList>
    </citation>
    <scope>NUCLEOTIDE SEQUENCE</scope>
</reference>
<organism evidence="9 10">
    <name type="scientific">Pleuronectes platessa</name>
    <name type="common">European plaice</name>
    <dbReference type="NCBI Taxonomy" id="8262"/>
    <lineage>
        <taxon>Eukaryota</taxon>
        <taxon>Metazoa</taxon>
        <taxon>Chordata</taxon>
        <taxon>Craniata</taxon>
        <taxon>Vertebrata</taxon>
        <taxon>Euteleostomi</taxon>
        <taxon>Actinopterygii</taxon>
        <taxon>Neopterygii</taxon>
        <taxon>Teleostei</taxon>
        <taxon>Neoteleostei</taxon>
        <taxon>Acanthomorphata</taxon>
        <taxon>Carangaria</taxon>
        <taxon>Pleuronectiformes</taxon>
        <taxon>Pleuronectoidei</taxon>
        <taxon>Pleuronectidae</taxon>
        <taxon>Pleuronectes</taxon>
    </lineage>
</organism>
<dbReference type="EMBL" id="CADEAL010004258">
    <property type="protein sequence ID" value="CAB1455516.1"/>
    <property type="molecule type" value="Genomic_DNA"/>
</dbReference>
<feature type="domain" description="Cadherin" evidence="8">
    <location>
        <begin position="134"/>
        <end position="234"/>
    </location>
</feature>
<keyword evidence="4 7" id="KW-0106">Calcium</keyword>
<evidence type="ECO:0000256" key="6">
    <source>
        <dbReference type="ARBA" id="ARBA00023136"/>
    </source>
</evidence>
<gene>
    <name evidence="9" type="ORF">PLEPLA_LOCUS43292</name>
</gene>
<dbReference type="FunFam" id="2.60.40.60:FF:000232">
    <property type="entry name" value="Neural-cadherin"/>
    <property type="match status" value="1"/>
</dbReference>
<dbReference type="PRINTS" id="PR00205">
    <property type="entry name" value="CADHERIN"/>
</dbReference>
<evidence type="ECO:0000256" key="4">
    <source>
        <dbReference type="ARBA" id="ARBA00022837"/>
    </source>
</evidence>
<feature type="domain" description="Cadherin" evidence="8">
    <location>
        <begin position="379"/>
        <end position="432"/>
    </location>
</feature>
<dbReference type="GO" id="GO:0005886">
    <property type="term" value="C:plasma membrane"/>
    <property type="evidence" value="ECO:0007669"/>
    <property type="project" value="InterPro"/>
</dbReference>
<dbReference type="Gene3D" id="2.60.40.60">
    <property type="entry name" value="Cadherins"/>
    <property type="match status" value="4"/>
</dbReference>
<comment type="caution">
    <text evidence="9">The sequence shown here is derived from an EMBL/GenBank/DDBJ whole genome shotgun (WGS) entry which is preliminary data.</text>
</comment>
<dbReference type="GO" id="GO:0009653">
    <property type="term" value="P:anatomical structure morphogenesis"/>
    <property type="evidence" value="ECO:0007669"/>
    <property type="project" value="UniProtKB-ARBA"/>
</dbReference>
<evidence type="ECO:0000259" key="8">
    <source>
        <dbReference type="PROSITE" id="PS50268"/>
    </source>
</evidence>
<protein>
    <recommendedName>
        <fullName evidence="8">Cadherin domain-containing protein</fullName>
    </recommendedName>
</protein>
<dbReference type="InterPro" id="IPR002126">
    <property type="entry name" value="Cadherin-like_dom"/>
</dbReference>
<dbReference type="GO" id="GO:0005509">
    <property type="term" value="F:calcium ion binding"/>
    <property type="evidence" value="ECO:0007669"/>
    <property type="project" value="UniProtKB-UniRule"/>
</dbReference>
<dbReference type="SUPFAM" id="SSF49313">
    <property type="entry name" value="Cadherin-like"/>
    <property type="match status" value="4"/>
</dbReference>
<dbReference type="CDD" id="cd11304">
    <property type="entry name" value="Cadherin_repeat"/>
    <property type="match status" value="4"/>
</dbReference>
<keyword evidence="6" id="KW-0472">Membrane</keyword>
<dbReference type="Proteomes" id="UP001153269">
    <property type="component" value="Unassembled WGS sequence"/>
</dbReference>
<dbReference type="FunFam" id="2.60.40.60:FF:000157">
    <property type="entry name" value="Neural-cadherin"/>
    <property type="match status" value="1"/>
</dbReference>
<keyword evidence="3" id="KW-0677">Repeat</keyword>
<evidence type="ECO:0000256" key="3">
    <source>
        <dbReference type="ARBA" id="ARBA00022737"/>
    </source>
</evidence>